<feature type="region of interest" description="Disordered" evidence="1">
    <location>
        <begin position="124"/>
        <end position="149"/>
    </location>
</feature>
<evidence type="ECO:0000256" key="1">
    <source>
        <dbReference type="SAM" id="MobiDB-lite"/>
    </source>
</evidence>
<dbReference type="Proteomes" id="UP000504635">
    <property type="component" value="Unplaced"/>
</dbReference>
<evidence type="ECO:0000313" key="3">
    <source>
        <dbReference type="RefSeq" id="XP_030747411.1"/>
    </source>
</evidence>
<accession>A0A6J2X8A1</accession>
<keyword evidence="2" id="KW-1185">Reference proteome</keyword>
<dbReference type="KEGG" id="soy:115875943"/>
<reference evidence="3" key="1">
    <citation type="submission" date="2025-08" db="UniProtKB">
        <authorList>
            <consortium name="RefSeq"/>
        </authorList>
    </citation>
    <scope>IDENTIFICATION</scope>
    <source>
        <tissue evidence="3">Gonads</tissue>
    </source>
</reference>
<dbReference type="GeneID" id="115875943"/>
<dbReference type="InParanoid" id="A0A6J2X8A1"/>
<dbReference type="AlphaFoldDB" id="A0A6J2X8A1"/>
<organism evidence="2 3">
    <name type="scientific">Sitophilus oryzae</name>
    <name type="common">Rice weevil</name>
    <name type="synonym">Curculio oryzae</name>
    <dbReference type="NCBI Taxonomy" id="7048"/>
    <lineage>
        <taxon>Eukaryota</taxon>
        <taxon>Metazoa</taxon>
        <taxon>Ecdysozoa</taxon>
        <taxon>Arthropoda</taxon>
        <taxon>Hexapoda</taxon>
        <taxon>Insecta</taxon>
        <taxon>Pterygota</taxon>
        <taxon>Neoptera</taxon>
        <taxon>Endopterygota</taxon>
        <taxon>Coleoptera</taxon>
        <taxon>Polyphaga</taxon>
        <taxon>Cucujiformia</taxon>
        <taxon>Curculionidae</taxon>
        <taxon>Dryophthorinae</taxon>
        <taxon>Sitophilus</taxon>
    </lineage>
</organism>
<protein>
    <submittedName>
        <fullName evidence="3">Uncharacterized protein LOC115875943</fullName>
    </submittedName>
</protein>
<name>A0A6J2X8A1_SITOR</name>
<sequence length="149" mass="16903">MDTLIDQNVKVLYIEPIAPNDPDVVEFVPASKFNIETNNVEIIYRPIEENISLSINIASDDLNKDIDLDFFDKEVINSNEEFLLENETTDVAEIISNEVPSRAFRETSTEKGVMLENKNVVEKGTEEISSTSQLTTNTDKDYIPEDIEN</sequence>
<gene>
    <name evidence="3" type="primary">LOC115875943</name>
</gene>
<feature type="compositionally biased region" description="Polar residues" evidence="1">
    <location>
        <begin position="127"/>
        <end position="137"/>
    </location>
</feature>
<dbReference type="RefSeq" id="XP_030747411.1">
    <property type="nucleotide sequence ID" value="XM_030891551.1"/>
</dbReference>
<evidence type="ECO:0000313" key="2">
    <source>
        <dbReference type="Proteomes" id="UP000504635"/>
    </source>
</evidence>
<proteinExistence type="predicted"/>